<evidence type="ECO:0000256" key="1">
    <source>
        <dbReference type="SAM" id="Coils"/>
    </source>
</evidence>
<sequence length="417" mass="45269">MQRQLYRAIGAIGLTWAAQAGAAVPDAEWEQFKAKFAEMEARVKALEAENARLRQGSTVPVEDLSVLKADVATLKEQNASTDWAETIGVAGDFRYRYETIDVENRDDRERNRIRARVALTAELPSDVEVGFGLSTGGDDPVSGNQTLGNGNSTKDIALDKAYFKWNATDSLAILAGKYSNPLYRPQKNGLLWDGDWRPEGVSAQWNSGALFANFLGNWLESDSGGDNDAFAWGLQGGARMALGDASLTAALAYFDFPTKGSTPFYEDDFFGNSSVDGTYLYDYQLVEASAELLLAVADMPLSVYGDFVQNQDADDNDIGWQAGVVLGKVSGWGSWSLAYAYQDLEADAVLGLLSDSDFAGGGTDGKGHRIGGSMGLTKQWSLGFTWYVDNEAGEVNLADEGGALSYDRFIIDTMFKY</sequence>
<keyword evidence="1" id="KW-0175">Coiled coil</keyword>
<dbReference type="InterPro" id="IPR032638">
    <property type="entry name" value="Porin_5"/>
</dbReference>
<name>A0A4Z0M6T2_9GAMM</name>
<organism evidence="3 4">
    <name type="scientific">Mangrovimicrobium sediminis</name>
    <dbReference type="NCBI Taxonomy" id="2562682"/>
    <lineage>
        <taxon>Bacteria</taxon>
        <taxon>Pseudomonadati</taxon>
        <taxon>Pseudomonadota</taxon>
        <taxon>Gammaproteobacteria</taxon>
        <taxon>Cellvibrionales</taxon>
        <taxon>Halieaceae</taxon>
        <taxon>Mangrovimicrobium</taxon>
    </lineage>
</organism>
<dbReference type="AlphaFoldDB" id="A0A4Z0M6T2"/>
<reference evidence="3 4" key="1">
    <citation type="submission" date="2019-04" db="EMBL/GenBank/DDBJ databases">
        <title>Taxonomy of novel Haliea sp. from mangrove soil of West Coast of India.</title>
        <authorList>
            <person name="Verma A."/>
            <person name="Kumar P."/>
            <person name="Krishnamurthi S."/>
        </authorList>
    </citation>
    <scope>NUCLEOTIDE SEQUENCE [LARGE SCALE GENOMIC DNA]</scope>
    <source>
        <strain evidence="3 4">SAOS-164</strain>
    </source>
</reference>
<keyword evidence="2" id="KW-0732">Signal</keyword>
<evidence type="ECO:0000313" key="4">
    <source>
        <dbReference type="Proteomes" id="UP000298050"/>
    </source>
</evidence>
<evidence type="ECO:0000256" key="2">
    <source>
        <dbReference type="SAM" id="SignalP"/>
    </source>
</evidence>
<comment type="caution">
    <text evidence="3">The sequence shown here is derived from an EMBL/GenBank/DDBJ whole genome shotgun (WGS) entry which is preliminary data.</text>
</comment>
<dbReference type="OrthoDB" id="5372286at2"/>
<evidence type="ECO:0008006" key="5">
    <source>
        <dbReference type="Google" id="ProtNLM"/>
    </source>
</evidence>
<feature type="chain" id="PRO_5021227880" description="Porin" evidence="2">
    <location>
        <begin position="23"/>
        <end position="417"/>
    </location>
</feature>
<dbReference type="RefSeq" id="WP_135441354.1">
    <property type="nucleotide sequence ID" value="NZ_SRLE01000004.1"/>
</dbReference>
<gene>
    <name evidence="3" type="ORF">E4634_04230</name>
</gene>
<keyword evidence="4" id="KW-1185">Reference proteome</keyword>
<feature type="signal peptide" evidence="2">
    <location>
        <begin position="1"/>
        <end position="22"/>
    </location>
</feature>
<proteinExistence type="predicted"/>
<dbReference type="Pfam" id="PF16930">
    <property type="entry name" value="Porin_5"/>
    <property type="match status" value="2"/>
</dbReference>
<feature type="coiled-coil region" evidence="1">
    <location>
        <begin position="29"/>
        <end position="56"/>
    </location>
</feature>
<dbReference type="EMBL" id="SRLE01000004">
    <property type="protein sequence ID" value="TGD75214.1"/>
    <property type="molecule type" value="Genomic_DNA"/>
</dbReference>
<evidence type="ECO:0000313" key="3">
    <source>
        <dbReference type="EMBL" id="TGD75214.1"/>
    </source>
</evidence>
<accession>A0A4Z0M6T2</accession>
<dbReference type="Proteomes" id="UP000298050">
    <property type="component" value="Unassembled WGS sequence"/>
</dbReference>
<protein>
    <recommendedName>
        <fullName evidence="5">Porin</fullName>
    </recommendedName>
</protein>